<dbReference type="InterPro" id="IPR026983">
    <property type="entry name" value="DHC"/>
</dbReference>
<evidence type="ECO:0000259" key="1">
    <source>
        <dbReference type="Pfam" id="PF08393"/>
    </source>
</evidence>
<organism evidence="2 3">
    <name type="scientific">Dunaliella salina</name>
    <name type="common">Green alga</name>
    <name type="synonym">Protococcus salinus</name>
    <dbReference type="NCBI Taxonomy" id="3046"/>
    <lineage>
        <taxon>Eukaryota</taxon>
        <taxon>Viridiplantae</taxon>
        <taxon>Chlorophyta</taxon>
        <taxon>core chlorophytes</taxon>
        <taxon>Chlorophyceae</taxon>
        <taxon>CS clade</taxon>
        <taxon>Chlamydomonadales</taxon>
        <taxon>Dunaliellaceae</taxon>
        <taxon>Dunaliella</taxon>
    </lineage>
</organism>
<dbReference type="EMBL" id="MU069687">
    <property type="protein sequence ID" value="KAF5835818.1"/>
    <property type="molecule type" value="Genomic_DNA"/>
</dbReference>
<dbReference type="PANTHER" id="PTHR45703:SF36">
    <property type="entry name" value="DYNEIN HEAVY CHAIN, CYTOPLASMIC"/>
    <property type="match status" value="1"/>
</dbReference>
<evidence type="ECO:0000313" key="3">
    <source>
        <dbReference type="Proteomes" id="UP000815325"/>
    </source>
</evidence>
<dbReference type="Gene3D" id="1.10.287.2620">
    <property type="match status" value="1"/>
</dbReference>
<proteinExistence type="predicted"/>
<reference evidence="2" key="1">
    <citation type="submission" date="2017-08" db="EMBL/GenBank/DDBJ databases">
        <authorList>
            <person name="Polle J.E."/>
            <person name="Barry K."/>
            <person name="Cushman J."/>
            <person name="Schmutz J."/>
            <person name="Tran D."/>
            <person name="Hathwaick L.T."/>
            <person name="Yim W.C."/>
            <person name="Jenkins J."/>
            <person name="Mckie-Krisberg Z.M."/>
            <person name="Prochnik S."/>
            <person name="Lindquist E."/>
            <person name="Dockter R.B."/>
            <person name="Adam C."/>
            <person name="Molina H."/>
            <person name="Bunkerborg J."/>
            <person name="Jin E."/>
            <person name="Buchheim M."/>
            <person name="Magnuson J."/>
        </authorList>
    </citation>
    <scope>NUCLEOTIDE SEQUENCE</scope>
    <source>
        <strain evidence="2">CCAP 19/18</strain>
    </source>
</reference>
<keyword evidence="3" id="KW-1185">Reference proteome</keyword>
<sequence length="185" mass="21466">MRMERGLVPNKLVPAFRAHVDELRSLLPVTQALRNRALKERHWTKIFSIIGQVIPRDSSFTLQVLLDAKVHHFKNEITQVSTEATQEMALEELLGKVQARWNDVEFNVIQYKDMKDVFMLGSIEEIQTALEDSMVTMSAIMSSRFVSGIRAEVEKVERQLTLFTETLDEWVTAQKAWVYLEPIFR</sequence>
<dbReference type="Gene3D" id="1.20.140.100">
    <property type="entry name" value="Dynein heavy chain, N-terminal domain 2"/>
    <property type="match status" value="1"/>
</dbReference>
<accession>A0ABQ7GMM3</accession>
<dbReference type="InterPro" id="IPR013602">
    <property type="entry name" value="Dynein_heavy_linker"/>
</dbReference>
<dbReference type="Pfam" id="PF08393">
    <property type="entry name" value="DHC_N2"/>
    <property type="match status" value="1"/>
</dbReference>
<evidence type="ECO:0000313" key="2">
    <source>
        <dbReference type="EMBL" id="KAF5835818.1"/>
    </source>
</evidence>
<comment type="caution">
    <text evidence="2">The sequence shown here is derived from an EMBL/GenBank/DDBJ whole genome shotgun (WGS) entry which is preliminary data.</text>
</comment>
<gene>
    <name evidence="2" type="ORF">DUNSADRAFT_6852</name>
</gene>
<dbReference type="Proteomes" id="UP000815325">
    <property type="component" value="Unassembled WGS sequence"/>
</dbReference>
<protein>
    <submittedName>
        <fullName evidence="2">Dynein heavy chain, N-terminal region 2-domain-containing protein</fullName>
    </submittedName>
</protein>
<dbReference type="InterPro" id="IPR042222">
    <property type="entry name" value="Dynein_2_N"/>
</dbReference>
<feature type="domain" description="Dynein heavy chain linker" evidence="1">
    <location>
        <begin position="4"/>
        <end position="184"/>
    </location>
</feature>
<dbReference type="PANTHER" id="PTHR45703">
    <property type="entry name" value="DYNEIN HEAVY CHAIN"/>
    <property type="match status" value="1"/>
</dbReference>
<name>A0ABQ7GMM3_DUNSA</name>